<feature type="transmembrane region" description="Helical" evidence="2">
    <location>
        <begin position="88"/>
        <end position="111"/>
    </location>
</feature>
<evidence type="ECO:0000313" key="4">
    <source>
        <dbReference type="Proteomes" id="UP000391834"/>
    </source>
</evidence>
<dbReference type="EC" id="7.1.1.-" evidence="2"/>
<dbReference type="OrthoDB" id="1078059at2"/>
<keyword evidence="2" id="KW-0874">Quinone</keyword>
<gene>
    <name evidence="3" type="primary">ndhG</name>
    <name evidence="3" type="ORF">PbJCM13498_02910</name>
</gene>
<dbReference type="Gene3D" id="1.20.120.1200">
    <property type="entry name" value="NADH-ubiquinone/plastoquinone oxidoreductase chain 6, subunit NuoJ"/>
    <property type="match status" value="1"/>
</dbReference>
<organism evidence="3 4">
    <name type="scientific">Prolixibacter bellariivorans</name>
    <dbReference type="NCBI Taxonomy" id="314319"/>
    <lineage>
        <taxon>Bacteria</taxon>
        <taxon>Pseudomonadati</taxon>
        <taxon>Bacteroidota</taxon>
        <taxon>Bacteroidia</taxon>
        <taxon>Marinilabiliales</taxon>
        <taxon>Prolixibacteraceae</taxon>
        <taxon>Prolixibacter</taxon>
    </lineage>
</organism>
<comment type="subcellular location">
    <subcellularLocation>
        <location evidence="2">Cell membrane</location>
        <topology evidence="2">Multi-pass membrane protein</topology>
    </subcellularLocation>
</comment>
<dbReference type="InterPro" id="IPR042106">
    <property type="entry name" value="Nuo/plastoQ_OxRdtase_6_NuoJ"/>
</dbReference>
<protein>
    <recommendedName>
        <fullName evidence="2">NADH-quinone oxidoreductase subunit J</fullName>
        <ecNumber evidence="2">7.1.1.-</ecNumber>
    </recommendedName>
</protein>
<dbReference type="PANTHER" id="PTHR33269">
    <property type="entry name" value="NADH-UBIQUINONE OXIDOREDUCTASE CHAIN 6"/>
    <property type="match status" value="1"/>
</dbReference>
<dbReference type="PANTHER" id="PTHR33269:SF17">
    <property type="entry name" value="NADH-UBIQUINONE OXIDOREDUCTASE CHAIN 6"/>
    <property type="match status" value="1"/>
</dbReference>
<comment type="caution">
    <text evidence="3">The sequence shown here is derived from an EMBL/GenBank/DDBJ whole genome shotgun (WGS) entry which is preliminary data.</text>
</comment>
<keyword evidence="2" id="KW-1003">Cell membrane</keyword>
<evidence type="ECO:0000313" key="3">
    <source>
        <dbReference type="EMBL" id="GET31428.1"/>
    </source>
</evidence>
<dbReference type="EMBL" id="BLAX01000001">
    <property type="protein sequence ID" value="GET31428.1"/>
    <property type="molecule type" value="Genomic_DNA"/>
</dbReference>
<feature type="transmembrane region" description="Helical" evidence="2">
    <location>
        <begin position="31"/>
        <end position="49"/>
    </location>
</feature>
<comment type="catalytic activity">
    <reaction evidence="2">
        <text>a quinone + NADH + 5 H(+)(in) = a quinol + NAD(+) + 4 H(+)(out)</text>
        <dbReference type="Rhea" id="RHEA:57888"/>
        <dbReference type="ChEBI" id="CHEBI:15378"/>
        <dbReference type="ChEBI" id="CHEBI:24646"/>
        <dbReference type="ChEBI" id="CHEBI:57540"/>
        <dbReference type="ChEBI" id="CHEBI:57945"/>
        <dbReference type="ChEBI" id="CHEBI:132124"/>
    </reaction>
</comment>
<keyword evidence="4" id="KW-1185">Reference proteome</keyword>
<reference evidence="3 4" key="1">
    <citation type="submission" date="2019-10" db="EMBL/GenBank/DDBJ databases">
        <title>Prolixibacter strains distinguished by the presence of nitrate reductase genes were adept at nitrate-dependent anaerobic corrosion of metallic iron and carbon steel.</title>
        <authorList>
            <person name="Iino T."/>
            <person name="Shono N."/>
            <person name="Ito K."/>
            <person name="Nakamura R."/>
            <person name="Sueoka K."/>
            <person name="Harayama S."/>
            <person name="Ohkuma M."/>
        </authorList>
    </citation>
    <scope>NUCLEOTIDE SEQUENCE [LARGE SCALE GENOMIC DNA]</scope>
    <source>
        <strain evidence="3 4">JCM 13498</strain>
    </source>
</reference>
<keyword evidence="2" id="KW-1133">Transmembrane helix</keyword>
<feature type="transmembrane region" description="Helical" evidence="2">
    <location>
        <begin position="55"/>
        <end position="76"/>
    </location>
</feature>
<dbReference type="InterPro" id="IPR001457">
    <property type="entry name" value="NADH_UbQ/plastoQ_OxRdtase_su6"/>
</dbReference>
<comment type="function">
    <text evidence="2">NDH-1 shuttles electrons from NADH, via FMN and iron-sulfur (Fe-S) centers, to quinones in the respiratory chain. Couples the redox reaction to proton translocation (for every two electrons transferred, four hydrogen ions are translocated across the cytoplasmic membrane), and thus conserves the redox energy in a proton gradient.</text>
</comment>
<evidence type="ECO:0000256" key="2">
    <source>
        <dbReference type="RuleBase" id="RU004429"/>
    </source>
</evidence>
<dbReference type="RefSeq" id="WP_025865871.1">
    <property type="nucleotide sequence ID" value="NZ_BLAX01000001.1"/>
</dbReference>
<dbReference type="Pfam" id="PF00499">
    <property type="entry name" value="Oxidored_q3"/>
    <property type="match status" value="1"/>
</dbReference>
<dbReference type="GO" id="GO:0008137">
    <property type="term" value="F:NADH dehydrogenase (ubiquinone) activity"/>
    <property type="evidence" value="ECO:0007669"/>
    <property type="project" value="UniProtKB-UniRule"/>
</dbReference>
<feature type="transmembrane region" description="Helical" evidence="2">
    <location>
        <begin position="142"/>
        <end position="165"/>
    </location>
</feature>
<evidence type="ECO:0000256" key="1">
    <source>
        <dbReference type="ARBA" id="ARBA00005698"/>
    </source>
</evidence>
<accession>A0A5M4AUV4</accession>
<keyword evidence="2" id="KW-0812">Transmembrane</keyword>
<keyword evidence="2" id="KW-0520">NAD</keyword>
<sequence>MSASTIIFYIVSALVLVFGAMSVFTRMIFRAAIYLLFSLIGIAGIYILMNMDFIAALQVLIYVGGIIVLIIFSIFLTHQSGDKLPKPLFKRIVVAAGMSAFGLILTLGVFYRTAFKATTEMGVDHSARNIGRQMLDYHHHGYVYPFEIVSFLLLAALVGCIVIAVKIKNK</sequence>
<dbReference type="Proteomes" id="UP000391834">
    <property type="component" value="Unassembled WGS sequence"/>
</dbReference>
<keyword evidence="2" id="KW-0472">Membrane</keyword>
<dbReference type="AlphaFoldDB" id="A0A5M4AUV4"/>
<dbReference type="GO" id="GO:0005886">
    <property type="term" value="C:plasma membrane"/>
    <property type="evidence" value="ECO:0007669"/>
    <property type="project" value="UniProtKB-SubCell"/>
</dbReference>
<name>A0A5M4AUV4_9BACT</name>
<feature type="transmembrane region" description="Helical" evidence="2">
    <location>
        <begin position="6"/>
        <end position="24"/>
    </location>
</feature>
<dbReference type="GO" id="GO:0048038">
    <property type="term" value="F:quinone binding"/>
    <property type="evidence" value="ECO:0007669"/>
    <property type="project" value="UniProtKB-UniRule"/>
</dbReference>
<proteinExistence type="inferred from homology"/>
<comment type="similarity">
    <text evidence="1 2">Belongs to the complex I subunit 6 family.</text>
</comment>